<feature type="compositionally biased region" description="Polar residues" evidence="1">
    <location>
        <begin position="9"/>
        <end position="36"/>
    </location>
</feature>
<gene>
    <name evidence="3" type="ORF">RVR_P220</name>
</gene>
<name>A0A7U3LGB4_9ACTN</name>
<dbReference type="EMBL" id="AP018367">
    <property type="protein sequence ID" value="BBG20764.1"/>
    <property type="molecule type" value="Genomic_DNA"/>
</dbReference>
<protein>
    <submittedName>
        <fullName evidence="3">Uncharacterized protein</fullName>
    </submittedName>
</protein>
<reference evidence="3 4" key="1">
    <citation type="journal article" date="2020" name="Sci. Rep.">
        <title>beta-carboline chemical signals induce reveromycin production through a LuxR family regulator in Streptomyces sp. SN-593.</title>
        <authorList>
            <person name="Panthee S."/>
            <person name="Kito N."/>
            <person name="Hayashi T."/>
            <person name="Shimizu T."/>
            <person name="Ishikawa J."/>
            <person name="Hamamoto H."/>
            <person name="Osada H."/>
            <person name="Takahashi S."/>
        </authorList>
    </citation>
    <scope>NUCLEOTIDE SEQUENCE [LARGE SCALE GENOMIC DNA]</scope>
    <source>
        <strain evidence="3 4">SN-593</strain>
        <plasmid evidence="3 4">pRVR2</plasmid>
    </source>
</reference>
<feature type="transmembrane region" description="Helical" evidence="2">
    <location>
        <begin position="468"/>
        <end position="485"/>
    </location>
</feature>
<feature type="compositionally biased region" description="Low complexity" evidence="1">
    <location>
        <begin position="589"/>
        <end position="600"/>
    </location>
</feature>
<feature type="transmembrane region" description="Helical" evidence="2">
    <location>
        <begin position="405"/>
        <end position="423"/>
    </location>
</feature>
<feature type="region of interest" description="Disordered" evidence="1">
    <location>
        <begin position="579"/>
        <end position="742"/>
    </location>
</feature>
<evidence type="ECO:0000313" key="3">
    <source>
        <dbReference type="EMBL" id="BBG20764.1"/>
    </source>
</evidence>
<keyword evidence="4" id="KW-1185">Reference proteome</keyword>
<geneLocation type="plasmid" evidence="3 4">
    <name>pRVR2</name>
</geneLocation>
<feature type="transmembrane region" description="Helical" evidence="2">
    <location>
        <begin position="375"/>
        <end position="399"/>
    </location>
</feature>
<feature type="transmembrane region" description="Helical" evidence="2">
    <location>
        <begin position="201"/>
        <end position="221"/>
    </location>
</feature>
<evidence type="ECO:0000256" key="1">
    <source>
        <dbReference type="SAM" id="MobiDB-lite"/>
    </source>
</evidence>
<proteinExistence type="predicted"/>
<feature type="transmembrane region" description="Helical" evidence="2">
    <location>
        <begin position="233"/>
        <end position="250"/>
    </location>
</feature>
<dbReference type="AlphaFoldDB" id="A0A7U3LGB4"/>
<feature type="compositionally biased region" description="Basic and acidic residues" evidence="1">
    <location>
        <begin position="623"/>
        <end position="641"/>
    </location>
</feature>
<feature type="region of interest" description="Disordered" evidence="1">
    <location>
        <begin position="1"/>
        <end position="114"/>
    </location>
</feature>
<feature type="compositionally biased region" description="Low complexity" evidence="1">
    <location>
        <begin position="682"/>
        <end position="697"/>
    </location>
</feature>
<keyword evidence="3" id="KW-0614">Plasmid</keyword>
<keyword evidence="2" id="KW-0812">Transmembrane</keyword>
<keyword evidence="2" id="KW-1133">Transmembrane helix</keyword>
<feature type="compositionally biased region" description="Pro residues" evidence="1">
    <location>
        <begin position="660"/>
        <end position="671"/>
    </location>
</feature>
<feature type="compositionally biased region" description="Gly residues" evidence="1">
    <location>
        <begin position="601"/>
        <end position="618"/>
    </location>
</feature>
<keyword evidence="2" id="KW-0472">Membrane</keyword>
<evidence type="ECO:0000256" key="2">
    <source>
        <dbReference type="SAM" id="Phobius"/>
    </source>
</evidence>
<evidence type="ECO:0000313" key="4">
    <source>
        <dbReference type="Proteomes" id="UP000595703"/>
    </source>
</evidence>
<sequence length="742" mass="76859">MVGAVLAGPTTSTASATDPCQGLNGSTLSKCQKDNPQPTPTPSSDPCKKLSGPTKDACKDANGGSSGSSTSSSSNPLDNLFGDCKSPPMAQSPGQGVMSWTAGGPTTAPAPIDPSSATATSHLYEQYGMAGLQWNTYDLGCGGDVRDPGSSFENWLANRSLDATKWWTDLAVKMQRESAGTGYMSKLNPVFSQATKAVRDAVYTPWIGTSIVLLGCVLLFQARAKNLPGLAQAIGWAALVMVVTTFAFSYPTQAGSITDTAMTQTIGRIQQGVAGDPDHGSDPQTSEGNLLVGSIIYQQWLDGEFGCSDCSVAKKYGMQLYDTQALTWAESRLPTTQKDAVIAAKAAAFKDIASKVQKEDPVAYGYLTGHTSGRLWASFIAALAAIPANSYSIAASIVLACARTIIKLLVVFAPAVAPIAIHRRMAGTAQTLGKSAAAAVINAPLFCLAAALDVLFNRALISSTAVPQWFAVVLLYVLTAILWSISKPFRSLTSMVSPNRNWAGDGVGTLSRAKAAVVGGALGYAKGRWNARQIGKWLKTNGTAGSEDDAVAPNTVAEEQVEEQQEETPVGQDLVLAGRGWPRDDEAGDQAGAYGYAGPDGHPGPGGGGFFVPGGAGVPGQRTRAEDLDISVERVPAEARPARSGPMPRPPAPARRTLPSAPPAGSPPPSGDVPYRGGPTGPVVVDAPAPSSPPSAVIEPTTAEDGSSVYVVFTPTNGYAIHDDRGPHSGTSTPDLPEDGNV</sequence>
<dbReference type="KEGG" id="arev:RVR_P220"/>
<accession>A0A7U3LGB4</accession>
<organism evidence="3 4">
    <name type="scientific">Actinacidiphila reveromycinica</name>
    <dbReference type="NCBI Taxonomy" id="659352"/>
    <lineage>
        <taxon>Bacteria</taxon>
        <taxon>Bacillati</taxon>
        <taxon>Actinomycetota</taxon>
        <taxon>Actinomycetes</taxon>
        <taxon>Kitasatosporales</taxon>
        <taxon>Streptomycetaceae</taxon>
        <taxon>Actinacidiphila</taxon>
    </lineage>
</organism>
<dbReference type="Proteomes" id="UP000595703">
    <property type="component" value="Plasmid pRVR2"/>
</dbReference>
<feature type="transmembrane region" description="Helical" evidence="2">
    <location>
        <begin position="435"/>
        <end position="456"/>
    </location>
</feature>